<dbReference type="Proteomes" id="UP000033115">
    <property type="component" value="Chromosome"/>
</dbReference>
<keyword evidence="3" id="KW-0274">FAD</keyword>
<dbReference type="InterPro" id="IPR036318">
    <property type="entry name" value="FAD-bd_PCMH-like_sf"/>
</dbReference>
<dbReference type="InterPro" id="IPR016166">
    <property type="entry name" value="FAD-bd_PCMH"/>
</dbReference>
<dbReference type="Gene3D" id="3.30.70.2190">
    <property type="match status" value="1"/>
</dbReference>
<dbReference type="GO" id="GO:0071949">
    <property type="term" value="F:FAD binding"/>
    <property type="evidence" value="ECO:0007669"/>
    <property type="project" value="InterPro"/>
</dbReference>
<dbReference type="Gene3D" id="3.30.43.10">
    <property type="entry name" value="Uridine Diphospho-n-acetylenolpyruvylglucosamine Reductase, domain 2"/>
    <property type="match status" value="1"/>
</dbReference>
<keyword evidence="7" id="KW-1185">Reference proteome</keyword>
<dbReference type="SUPFAM" id="SSF55103">
    <property type="entry name" value="FAD-linked oxidases, C-terminal domain"/>
    <property type="match status" value="1"/>
</dbReference>
<evidence type="ECO:0000259" key="5">
    <source>
        <dbReference type="PROSITE" id="PS51387"/>
    </source>
</evidence>
<dbReference type="InterPro" id="IPR051914">
    <property type="entry name" value="FAD-linked_OxidoTrans_Type4"/>
</dbReference>
<evidence type="ECO:0000256" key="1">
    <source>
        <dbReference type="ARBA" id="ARBA00001974"/>
    </source>
</evidence>
<dbReference type="PANTHER" id="PTHR42934">
    <property type="entry name" value="GLYCOLATE OXIDASE SUBUNIT GLCD"/>
    <property type="match status" value="1"/>
</dbReference>
<dbReference type="SUPFAM" id="SSF56176">
    <property type="entry name" value="FAD-binding/transporter-associated domain-like"/>
    <property type="match status" value="1"/>
</dbReference>
<dbReference type="InterPro" id="IPR006094">
    <property type="entry name" value="Oxid_FAD_bind_N"/>
</dbReference>
<dbReference type="Gene3D" id="1.10.45.10">
    <property type="entry name" value="Vanillyl-alcohol Oxidase, Chain A, domain 4"/>
    <property type="match status" value="1"/>
</dbReference>
<dbReference type="KEGG" id="csq:CSCA_2483"/>
<dbReference type="HOGENOM" id="CLU_017779_9_2_9"/>
<protein>
    <submittedName>
        <fullName evidence="6">FAD linked oxidase domain protein</fullName>
    </submittedName>
</protein>
<dbReference type="Pfam" id="PF01565">
    <property type="entry name" value="FAD_binding_4"/>
    <property type="match status" value="1"/>
</dbReference>
<dbReference type="InterPro" id="IPR016169">
    <property type="entry name" value="FAD-bd_PCMH_sub2"/>
</dbReference>
<dbReference type="InterPro" id="IPR016167">
    <property type="entry name" value="FAD-bd_PCMH_sub1"/>
</dbReference>
<name>A0A0E3K144_CLOSL</name>
<gene>
    <name evidence="6" type="ORF">CSCA_2483</name>
</gene>
<dbReference type="Pfam" id="PF02913">
    <property type="entry name" value="FAD-oxidase_C"/>
    <property type="match status" value="1"/>
</dbReference>
<feature type="domain" description="FAD-binding PCMH-type" evidence="5">
    <location>
        <begin position="47"/>
        <end position="225"/>
    </location>
</feature>
<sequence length="471" mass="52303">MECLCNKEYKKLDKKDIDFLIDILGEDRVYTGENINEDFSHDELGGISKMPEAMVEVLNTEEVSKVMTYAYENNIPVVARGSGTGLVGASVPIHGGIMINLTNMNNILEIDEENLTLTLEPGVLLMEIGKYVEEHDLFYPPDPGEKSATIGGNINTNAGGMRAVKYGVTRDYIRGLEVVLPTGKVIEVGGKIVKNSSGYSIKDLICGSEGTLGIVTKAVLRLLPLPKKAISLLIPFPNLETAINTVPKIIKSKSIPTAIEFMQREVILAAEEFLGKKFPDNSSDAYLLLTFDGNSTADIEKDYEKVANICLEEGALDVYISDTDERKEAVWSARGAFLEAVKATTTEMDECDVVVPRNKVAEFVKYTDELQKKFDVRIRSFGHAGDGNLHVYVLRDDLAKEEWEKKLSDVFECMYKKSRELNGLVSGEHGIGFAKKSYMFEQYGDDYIELMKNIKLAFDPKNILNPGKVCE</sequence>
<dbReference type="Gene3D" id="3.30.70.2740">
    <property type="match status" value="1"/>
</dbReference>
<evidence type="ECO:0000256" key="4">
    <source>
        <dbReference type="ARBA" id="ARBA00023002"/>
    </source>
</evidence>
<evidence type="ECO:0000313" key="7">
    <source>
        <dbReference type="Proteomes" id="UP000033115"/>
    </source>
</evidence>
<dbReference type="InterPro" id="IPR016164">
    <property type="entry name" value="FAD-linked_Oxase-like_C"/>
</dbReference>
<dbReference type="RefSeq" id="WP_029162630.1">
    <property type="nucleotide sequence ID" value="NZ_CP009933.1"/>
</dbReference>
<dbReference type="AlphaFoldDB" id="A0A0E3K144"/>
<evidence type="ECO:0000256" key="3">
    <source>
        <dbReference type="ARBA" id="ARBA00022827"/>
    </source>
</evidence>
<dbReference type="Gene3D" id="3.30.465.10">
    <property type="match status" value="1"/>
</dbReference>
<dbReference type="InterPro" id="IPR004113">
    <property type="entry name" value="FAD-bd_oxidored_4_C"/>
</dbReference>
<dbReference type="EMBL" id="CP009933">
    <property type="protein sequence ID" value="AKA69608.1"/>
    <property type="molecule type" value="Genomic_DNA"/>
</dbReference>
<dbReference type="InterPro" id="IPR016171">
    <property type="entry name" value="Vanillyl_alc_oxidase_C-sub2"/>
</dbReference>
<organism evidence="6 7">
    <name type="scientific">Clostridium scatologenes</name>
    <dbReference type="NCBI Taxonomy" id="1548"/>
    <lineage>
        <taxon>Bacteria</taxon>
        <taxon>Bacillati</taxon>
        <taxon>Bacillota</taxon>
        <taxon>Clostridia</taxon>
        <taxon>Eubacteriales</taxon>
        <taxon>Clostridiaceae</taxon>
        <taxon>Clostridium</taxon>
    </lineage>
</organism>
<proteinExistence type="predicted"/>
<dbReference type="PANTHER" id="PTHR42934:SF2">
    <property type="entry name" value="GLYCOLATE OXIDASE SUBUNIT GLCD"/>
    <property type="match status" value="1"/>
</dbReference>
<accession>A0A0E3K144</accession>
<reference evidence="6 7" key="1">
    <citation type="journal article" date="2015" name="J. Biotechnol.">
        <title>Complete genome sequence of a malodorant-producing acetogen, Clostridium scatologenes ATCC 25775(T).</title>
        <authorList>
            <person name="Zhu Z."/>
            <person name="Guo T."/>
            <person name="Zheng H."/>
            <person name="Song T."/>
            <person name="Ouyang P."/>
            <person name="Xie J."/>
        </authorList>
    </citation>
    <scope>NUCLEOTIDE SEQUENCE [LARGE SCALE GENOMIC DNA]</scope>
    <source>
        <strain evidence="6 7">ATCC 25775</strain>
    </source>
</reference>
<comment type="cofactor">
    <cofactor evidence="1">
        <name>FAD</name>
        <dbReference type="ChEBI" id="CHEBI:57692"/>
    </cofactor>
</comment>
<keyword evidence="4" id="KW-0560">Oxidoreductase</keyword>
<evidence type="ECO:0000256" key="2">
    <source>
        <dbReference type="ARBA" id="ARBA00022630"/>
    </source>
</evidence>
<dbReference type="FunFam" id="1.10.45.10:FF:000001">
    <property type="entry name" value="D-lactate dehydrogenase mitochondrial"/>
    <property type="match status" value="1"/>
</dbReference>
<keyword evidence="2" id="KW-0285">Flavoprotein</keyword>
<dbReference type="GO" id="GO:0016491">
    <property type="term" value="F:oxidoreductase activity"/>
    <property type="evidence" value="ECO:0007669"/>
    <property type="project" value="UniProtKB-KW"/>
</dbReference>
<dbReference type="PROSITE" id="PS51387">
    <property type="entry name" value="FAD_PCMH"/>
    <property type="match status" value="1"/>
</dbReference>
<dbReference type="STRING" id="1548.CSCA_2483"/>
<evidence type="ECO:0000313" key="6">
    <source>
        <dbReference type="EMBL" id="AKA69608.1"/>
    </source>
</evidence>